<comment type="caution">
    <text evidence="1">The sequence shown here is derived from an EMBL/GenBank/DDBJ whole genome shotgun (WGS) entry which is preliminary data.</text>
</comment>
<name>A0A4U5MC52_STECR</name>
<keyword evidence="2" id="KW-1185">Reference proteome</keyword>
<dbReference type="AlphaFoldDB" id="A0A4U5MC52"/>
<gene>
    <name evidence="1" type="ORF">L596_022933</name>
</gene>
<proteinExistence type="predicted"/>
<evidence type="ECO:0000313" key="2">
    <source>
        <dbReference type="Proteomes" id="UP000298663"/>
    </source>
</evidence>
<protein>
    <submittedName>
        <fullName evidence="1">Uncharacterized protein</fullName>
    </submittedName>
</protein>
<dbReference type="EMBL" id="AZBU02000008">
    <property type="protein sequence ID" value="TKR66674.1"/>
    <property type="molecule type" value="Genomic_DNA"/>
</dbReference>
<evidence type="ECO:0000313" key="1">
    <source>
        <dbReference type="EMBL" id="TKR66674.1"/>
    </source>
</evidence>
<accession>A0A4U5MC52</accession>
<reference evidence="1 2" key="2">
    <citation type="journal article" date="2019" name="G3 (Bethesda)">
        <title>Hybrid Assembly of the Genome of the Entomopathogenic Nematode Steinernema carpocapsae Identifies the X-Chromosome.</title>
        <authorList>
            <person name="Serra L."/>
            <person name="Macchietto M."/>
            <person name="Macias-Munoz A."/>
            <person name="McGill C.J."/>
            <person name="Rodriguez I.M."/>
            <person name="Rodriguez B."/>
            <person name="Murad R."/>
            <person name="Mortazavi A."/>
        </authorList>
    </citation>
    <scope>NUCLEOTIDE SEQUENCE [LARGE SCALE GENOMIC DNA]</scope>
    <source>
        <strain evidence="1 2">ALL</strain>
    </source>
</reference>
<reference evidence="1 2" key="1">
    <citation type="journal article" date="2015" name="Genome Biol.">
        <title>Comparative genomics of Steinernema reveals deeply conserved gene regulatory networks.</title>
        <authorList>
            <person name="Dillman A.R."/>
            <person name="Macchietto M."/>
            <person name="Porter C.F."/>
            <person name="Rogers A."/>
            <person name="Williams B."/>
            <person name="Antoshechkin I."/>
            <person name="Lee M.M."/>
            <person name="Goodwin Z."/>
            <person name="Lu X."/>
            <person name="Lewis E.E."/>
            <person name="Goodrich-Blair H."/>
            <person name="Stock S.P."/>
            <person name="Adams B.J."/>
            <person name="Sternberg P.W."/>
            <person name="Mortazavi A."/>
        </authorList>
    </citation>
    <scope>NUCLEOTIDE SEQUENCE [LARGE SCALE GENOMIC DNA]</scope>
    <source>
        <strain evidence="1 2">ALL</strain>
    </source>
</reference>
<organism evidence="1 2">
    <name type="scientific">Steinernema carpocapsae</name>
    <name type="common">Entomopathogenic nematode</name>
    <dbReference type="NCBI Taxonomy" id="34508"/>
    <lineage>
        <taxon>Eukaryota</taxon>
        <taxon>Metazoa</taxon>
        <taxon>Ecdysozoa</taxon>
        <taxon>Nematoda</taxon>
        <taxon>Chromadorea</taxon>
        <taxon>Rhabditida</taxon>
        <taxon>Tylenchina</taxon>
        <taxon>Panagrolaimomorpha</taxon>
        <taxon>Strongyloidoidea</taxon>
        <taxon>Steinernematidae</taxon>
        <taxon>Steinernema</taxon>
    </lineage>
</organism>
<sequence length="72" mass="7618">MRVGDQSSVLLKQNSEYLSATVIRSHFVDSDSGILDADLGVDDDGVGHFPEAKVSCTRPSSVFSALATLSFA</sequence>
<dbReference type="Proteomes" id="UP000298663">
    <property type="component" value="Unassembled WGS sequence"/>
</dbReference>